<keyword evidence="2" id="KW-1185">Reference proteome</keyword>
<name>A0A1S8SWW7_9CLOT</name>
<organism evidence="1 2">
    <name type="scientific">Clostridium puniceum</name>
    <dbReference type="NCBI Taxonomy" id="29367"/>
    <lineage>
        <taxon>Bacteria</taxon>
        <taxon>Bacillati</taxon>
        <taxon>Bacillota</taxon>
        <taxon>Clostridia</taxon>
        <taxon>Eubacteriales</taxon>
        <taxon>Clostridiaceae</taxon>
        <taxon>Clostridium</taxon>
    </lineage>
</organism>
<dbReference type="OrthoDB" id="1923816at2"/>
<reference evidence="1 2" key="1">
    <citation type="submission" date="2016-05" db="EMBL/GenBank/DDBJ databases">
        <title>Microbial solvent formation.</title>
        <authorList>
            <person name="Poehlein A."/>
            <person name="Montoya Solano J.D."/>
            <person name="Flitsch S."/>
            <person name="Krabben P."/>
            <person name="Duerre P."/>
            <person name="Daniel R."/>
        </authorList>
    </citation>
    <scope>NUCLEOTIDE SEQUENCE [LARGE SCALE GENOMIC DNA]</scope>
    <source>
        <strain evidence="1 2">DSM 2619</strain>
    </source>
</reference>
<gene>
    <name evidence="1" type="ORF">CLPUN_53100</name>
</gene>
<dbReference type="EMBL" id="LZZM01000245">
    <property type="protein sequence ID" value="OOM69978.1"/>
    <property type="molecule type" value="Genomic_DNA"/>
</dbReference>
<dbReference type="AlphaFoldDB" id="A0A1S8SWW7"/>
<evidence type="ECO:0000313" key="2">
    <source>
        <dbReference type="Proteomes" id="UP000190890"/>
    </source>
</evidence>
<evidence type="ECO:0000313" key="1">
    <source>
        <dbReference type="EMBL" id="OOM69978.1"/>
    </source>
</evidence>
<protein>
    <recommendedName>
        <fullName evidence="3">Cyclic lactone autoinducer peptide</fullName>
    </recommendedName>
</protein>
<sequence length="39" mass="4520">MQKSISFFSVMLLNLFKLVSKTSCPLTWGEPDYPKELLK</sequence>
<accession>A0A1S8SWW7</accession>
<comment type="caution">
    <text evidence="1">The sequence shown here is derived from an EMBL/GenBank/DDBJ whole genome shotgun (WGS) entry which is preliminary data.</text>
</comment>
<proteinExistence type="predicted"/>
<dbReference type="RefSeq" id="WP_143329137.1">
    <property type="nucleotide sequence ID" value="NZ_LZZM01000245.1"/>
</dbReference>
<dbReference type="Proteomes" id="UP000190890">
    <property type="component" value="Unassembled WGS sequence"/>
</dbReference>
<evidence type="ECO:0008006" key="3">
    <source>
        <dbReference type="Google" id="ProtNLM"/>
    </source>
</evidence>